<keyword evidence="1" id="KW-0812">Transmembrane</keyword>
<accession>A0ABY2PMP3</accession>
<evidence type="ECO:0000256" key="1">
    <source>
        <dbReference type="SAM" id="Phobius"/>
    </source>
</evidence>
<dbReference type="Proteomes" id="UP000306274">
    <property type="component" value="Unassembled WGS sequence"/>
</dbReference>
<keyword evidence="1" id="KW-0472">Membrane</keyword>
<feature type="transmembrane region" description="Helical" evidence="1">
    <location>
        <begin position="85"/>
        <end position="104"/>
    </location>
</feature>
<protein>
    <submittedName>
        <fullName evidence="2">Uncharacterized protein</fullName>
    </submittedName>
</protein>
<proteinExistence type="predicted"/>
<feature type="transmembrane region" description="Helical" evidence="1">
    <location>
        <begin position="20"/>
        <end position="39"/>
    </location>
</feature>
<reference evidence="2 3" key="1">
    <citation type="submission" date="2019-04" db="EMBL/GenBank/DDBJ databases">
        <title>Streptomyces rhizosphaericola sp. nov., an actinobacterium isolated from the wheat rhizosphere.</title>
        <authorList>
            <person name="Vargas Hoyos H.A."/>
            <person name="Santos S.N."/>
            <person name="Genuario D.B."/>
            <person name="Melo I.S."/>
            <person name="Da Silva L.J."/>
            <person name="Da Silva F.S.P."/>
            <person name="Zucchi T.D."/>
        </authorList>
    </citation>
    <scope>NUCLEOTIDE SEQUENCE [LARGE SCALE GENOMIC DNA]</scope>
    <source>
        <strain evidence="2 3">1AS2c</strain>
    </source>
</reference>
<organism evidence="2 3">
    <name type="scientific">Streptomyces rhizosphaericola</name>
    <dbReference type="NCBI Taxonomy" id="2564098"/>
    <lineage>
        <taxon>Bacteria</taxon>
        <taxon>Bacillati</taxon>
        <taxon>Actinomycetota</taxon>
        <taxon>Actinomycetes</taxon>
        <taxon>Kitasatosporales</taxon>
        <taxon>Streptomycetaceae</taxon>
        <taxon>Streptomyces</taxon>
    </lineage>
</organism>
<comment type="caution">
    <text evidence="2">The sequence shown here is derived from an EMBL/GenBank/DDBJ whole genome shotgun (WGS) entry which is preliminary data.</text>
</comment>
<keyword evidence="1" id="KW-1133">Transmembrane helix</keyword>
<feature type="transmembrane region" description="Helical" evidence="1">
    <location>
        <begin position="59"/>
        <end position="78"/>
    </location>
</feature>
<evidence type="ECO:0000313" key="2">
    <source>
        <dbReference type="EMBL" id="TGZ11655.1"/>
    </source>
</evidence>
<evidence type="ECO:0000313" key="3">
    <source>
        <dbReference type="Proteomes" id="UP000306274"/>
    </source>
</evidence>
<name>A0ABY2PMP3_9ACTN</name>
<dbReference type="EMBL" id="SRZK01000019">
    <property type="protein sequence ID" value="TGZ11655.1"/>
    <property type="molecule type" value="Genomic_DNA"/>
</dbReference>
<sequence>MPMSAIQLRRRVRRADKPVAVIVGVGNMLLCGVLFMMMIGGLPGFEATTREQETSARILAGQIFGGWLAGGLLLLFMLGMTRASFSHLATMLFTPIALILILMLL</sequence>
<keyword evidence="3" id="KW-1185">Reference proteome</keyword>
<gene>
    <name evidence="2" type="ORF">E5Z02_03595</name>
</gene>